<dbReference type="PANTHER" id="PTHR12526:SF630">
    <property type="entry name" value="GLYCOSYLTRANSFERASE"/>
    <property type="match status" value="1"/>
</dbReference>
<dbReference type="RefSeq" id="WP_007416374.1">
    <property type="nucleotide sequence ID" value="NZ_ABOX02000026.1"/>
</dbReference>
<dbReference type="EMBL" id="ABOX02000026">
    <property type="protein sequence ID" value="EEF59531.1"/>
    <property type="molecule type" value="Genomic_DNA"/>
</dbReference>
<dbReference type="Gene3D" id="3.40.50.2000">
    <property type="entry name" value="Glycogen Phosphorylase B"/>
    <property type="match status" value="2"/>
</dbReference>
<dbReference type="STRING" id="320771.Cflav_PD2438"/>
<sequence>MARRKNIALCLEYQLALRGGVSVLVENLLAGLAPHYDLVLVSRDSAKEFATSPMASLVQQHFHWELTAASPMTARELAGIGVDLAHFHLGGNYGFGNRYIGHCPIPLLNKKGIPCCSTVHSVIDPLNGFCGPEKPLWFKLALLPIAWAGKMHSLLHTKKEIAVSQHDLAKLQRWHFPLKGRYLQIYHSRLKQAPLATNELARESIILNVGHIAFPKGQVVLAEAFTQIAAKYPDWKLCLIGHVAEKEAAARVRETAKAHKLEDRIQLVGERHDVMDWMTRAGIYVQPSFFEALGLALQEAMFRGCPAIGSRVGGIPELIDHQKTGLLVEHNNAAELARALESLIANSALREQYGKAGAVSIRERGMTFEDMVANHIRLYESILQNA</sequence>
<dbReference type="CDD" id="cd03801">
    <property type="entry name" value="GT4_PimA-like"/>
    <property type="match status" value="1"/>
</dbReference>
<dbReference type="Proteomes" id="UP000003688">
    <property type="component" value="Unassembled WGS sequence"/>
</dbReference>
<dbReference type="PANTHER" id="PTHR12526">
    <property type="entry name" value="GLYCOSYLTRANSFERASE"/>
    <property type="match status" value="1"/>
</dbReference>
<dbReference type="Pfam" id="PF00534">
    <property type="entry name" value="Glycos_transf_1"/>
    <property type="match status" value="1"/>
</dbReference>
<dbReference type="InterPro" id="IPR001296">
    <property type="entry name" value="Glyco_trans_1"/>
</dbReference>
<dbReference type="GO" id="GO:0016757">
    <property type="term" value="F:glycosyltransferase activity"/>
    <property type="evidence" value="ECO:0007669"/>
    <property type="project" value="InterPro"/>
</dbReference>
<reference evidence="2 3" key="1">
    <citation type="journal article" date="2011" name="J. Bacteriol.">
        <title>Genome sequence of 'Pedosphaera parvula' Ellin514, an aerobic Verrucomicrobial isolate from pasture soil.</title>
        <authorList>
            <person name="Kant R."/>
            <person name="van Passel M.W."/>
            <person name="Sangwan P."/>
            <person name="Palva A."/>
            <person name="Lucas S."/>
            <person name="Copeland A."/>
            <person name="Lapidus A."/>
            <person name="Glavina Del Rio T."/>
            <person name="Dalin E."/>
            <person name="Tice H."/>
            <person name="Bruce D."/>
            <person name="Goodwin L."/>
            <person name="Pitluck S."/>
            <person name="Chertkov O."/>
            <person name="Larimer F.W."/>
            <person name="Land M.L."/>
            <person name="Hauser L."/>
            <person name="Brettin T.S."/>
            <person name="Detter J.C."/>
            <person name="Han S."/>
            <person name="de Vos W.M."/>
            <person name="Janssen P.H."/>
            <person name="Smidt H."/>
        </authorList>
    </citation>
    <scope>NUCLEOTIDE SEQUENCE [LARGE SCALE GENOMIC DNA]</scope>
    <source>
        <strain evidence="2 3">Ellin514</strain>
    </source>
</reference>
<evidence type="ECO:0000259" key="1">
    <source>
        <dbReference type="Pfam" id="PF00534"/>
    </source>
</evidence>
<dbReference type="SUPFAM" id="SSF53756">
    <property type="entry name" value="UDP-Glycosyltransferase/glycogen phosphorylase"/>
    <property type="match status" value="1"/>
</dbReference>
<evidence type="ECO:0000313" key="3">
    <source>
        <dbReference type="Proteomes" id="UP000003688"/>
    </source>
</evidence>
<feature type="domain" description="Glycosyl transferase family 1" evidence="1">
    <location>
        <begin position="202"/>
        <end position="357"/>
    </location>
</feature>
<accession>B9XKN8</accession>
<protein>
    <submittedName>
        <fullName evidence="2">Glycosyl transferase group 1</fullName>
    </submittedName>
</protein>
<organism evidence="2 3">
    <name type="scientific">Pedosphaera parvula (strain Ellin514)</name>
    <dbReference type="NCBI Taxonomy" id="320771"/>
    <lineage>
        <taxon>Bacteria</taxon>
        <taxon>Pseudomonadati</taxon>
        <taxon>Verrucomicrobiota</taxon>
        <taxon>Pedosphaerae</taxon>
        <taxon>Pedosphaerales</taxon>
        <taxon>Pedosphaeraceae</taxon>
        <taxon>Pedosphaera</taxon>
    </lineage>
</organism>
<keyword evidence="2" id="KW-0808">Transferase</keyword>
<gene>
    <name evidence="2" type="ORF">Cflav_PD2438</name>
</gene>
<evidence type="ECO:0000313" key="2">
    <source>
        <dbReference type="EMBL" id="EEF59531.1"/>
    </source>
</evidence>
<dbReference type="AlphaFoldDB" id="B9XKN8"/>
<keyword evidence="3" id="KW-1185">Reference proteome</keyword>
<dbReference type="OrthoDB" id="9795068at2"/>
<comment type="caution">
    <text evidence="2">The sequence shown here is derived from an EMBL/GenBank/DDBJ whole genome shotgun (WGS) entry which is preliminary data.</text>
</comment>
<proteinExistence type="predicted"/>
<name>B9XKN8_PEDPL</name>